<gene>
    <name evidence="2" type="ORF">H7U12_02120</name>
</gene>
<keyword evidence="1" id="KW-0732">Signal</keyword>
<dbReference type="Proteomes" id="UP000659698">
    <property type="component" value="Unassembled WGS sequence"/>
</dbReference>
<dbReference type="RefSeq" id="WP_186632140.1">
    <property type="nucleotide sequence ID" value="NZ_JACOAF010000004.1"/>
</dbReference>
<name>A0ABR6VMP8_9BACT</name>
<evidence type="ECO:0000313" key="2">
    <source>
        <dbReference type="EMBL" id="MBC3538458.1"/>
    </source>
</evidence>
<evidence type="ECO:0008006" key="4">
    <source>
        <dbReference type="Google" id="ProtNLM"/>
    </source>
</evidence>
<dbReference type="PROSITE" id="PS51257">
    <property type="entry name" value="PROKAR_LIPOPROTEIN"/>
    <property type="match status" value="1"/>
</dbReference>
<feature type="chain" id="PRO_5047326860" description="Lipocalin-like domain-containing protein" evidence="1">
    <location>
        <begin position="20"/>
        <end position="137"/>
    </location>
</feature>
<feature type="signal peptide" evidence="1">
    <location>
        <begin position="1"/>
        <end position="19"/>
    </location>
</feature>
<protein>
    <recommendedName>
        <fullName evidence="4">Lipocalin-like domain-containing protein</fullName>
    </recommendedName>
</protein>
<accession>A0ABR6VMP8</accession>
<reference evidence="2 3" key="1">
    <citation type="journal article" date="2019" name="Int. J. Syst. Evol. Microbiol.">
        <title>Rufibacter sediminis sp. nov., isolated from freshwater lake sediment.</title>
        <authorList>
            <person name="Qu J.H."/>
            <person name="Zhang L.J."/>
            <person name="Fu Y.H."/>
            <person name="Li H.F."/>
        </authorList>
    </citation>
    <scope>NUCLEOTIDE SEQUENCE [LARGE SCALE GENOMIC DNA]</scope>
    <source>
        <strain evidence="2 3">H-1</strain>
    </source>
</reference>
<sequence length="137" mass="15092">MKNKLLLLFLLFLSFSCFDKEEEPAVLPSGTYTGTFQRSSPTADYPSAEVTLVLEGNSFSGSSNLAKYPAIGGGTYRVDGLEVVFQNTSLWTAEFDWTLILDGAFALSTNPSGEVTLTRKRGDTTDVYRVVRQTETR</sequence>
<comment type="caution">
    <text evidence="2">The sequence shown here is derived from an EMBL/GenBank/DDBJ whole genome shotgun (WGS) entry which is preliminary data.</text>
</comment>
<evidence type="ECO:0000313" key="3">
    <source>
        <dbReference type="Proteomes" id="UP000659698"/>
    </source>
</evidence>
<evidence type="ECO:0000256" key="1">
    <source>
        <dbReference type="SAM" id="SignalP"/>
    </source>
</evidence>
<proteinExistence type="predicted"/>
<dbReference type="EMBL" id="JACOAF010000004">
    <property type="protein sequence ID" value="MBC3538458.1"/>
    <property type="molecule type" value="Genomic_DNA"/>
</dbReference>
<keyword evidence="3" id="KW-1185">Reference proteome</keyword>
<organism evidence="2 3">
    <name type="scientific">Rufibacter sediminis</name>
    <dbReference type="NCBI Taxonomy" id="2762756"/>
    <lineage>
        <taxon>Bacteria</taxon>
        <taxon>Pseudomonadati</taxon>
        <taxon>Bacteroidota</taxon>
        <taxon>Cytophagia</taxon>
        <taxon>Cytophagales</taxon>
        <taxon>Hymenobacteraceae</taxon>
        <taxon>Rufibacter</taxon>
    </lineage>
</organism>